<dbReference type="AlphaFoldDB" id="A0A916JXY6"/>
<feature type="domain" description="Flavin reductase like" evidence="2">
    <location>
        <begin position="165"/>
        <end position="308"/>
    </location>
</feature>
<dbReference type="InterPro" id="IPR050268">
    <property type="entry name" value="NADH-dep_flavin_reductase"/>
</dbReference>
<dbReference type="GO" id="GO:0030638">
    <property type="term" value="P:polyketide metabolic process"/>
    <property type="evidence" value="ECO:0007669"/>
    <property type="project" value="InterPro"/>
</dbReference>
<protein>
    <submittedName>
        <fullName evidence="3">FMN reductase (NADH) RutF</fullName>
        <ecNumber evidence="3">1.5.1.42</ecNumber>
    </submittedName>
</protein>
<dbReference type="Proteomes" id="UP000693892">
    <property type="component" value="Unassembled WGS sequence"/>
</dbReference>
<dbReference type="InterPro" id="IPR009959">
    <property type="entry name" value="Cyclase_SnoaL-like"/>
</dbReference>
<organism evidence="3 4">
    <name type="scientific">Leucobacter soli</name>
    <dbReference type="NCBI Taxonomy" id="2812850"/>
    <lineage>
        <taxon>Bacteria</taxon>
        <taxon>Bacillati</taxon>
        <taxon>Actinomycetota</taxon>
        <taxon>Actinomycetes</taxon>
        <taxon>Micrococcales</taxon>
        <taxon>Microbacteriaceae</taxon>
        <taxon>Leucobacter</taxon>
    </lineage>
</organism>
<dbReference type="PANTHER" id="PTHR30466:SF11">
    <property type="entry name" value="FLAVIN-DEPENDENT MONOOXYGENASE, REDUCTASE SUBUNIT HSAB"/>
    <property type="match status" value="1"/>
</dbReference>
<dbReference type="RefSeq" id="WP_218114426.1">
    <property type="nucleotide sequence ID" value="NZ_CAJVAP010000007.1"/>
</dbReference>
<dbReference type="InterPro" id="IPR002563">
    <property type="entry name" value="Flavin_Rdtase-like_dom"/>
</dbReference>
<reference evidence="3" key="1">
    <citation type="submission" date="2021-06" db="EMBL/GenBank/DDBJ databases">
        <authorList>
            <person name="Criscuolo A."/>
        </authorList>
    </citation>
    <scope>NUCLEOTIDE SEQUENCE</scope>
    <source>
        <strain evidence="3">CIP111803</strain>
    </source>
</reference>
<dbReference type="Pfam" id="PF01613">
    <property type="entry name" value="Flavin_Reduct"/>
    <property type="match status" value="1"/>
</dbReference>
<proteinExistence type="predicted"/>
<keyword evidence="4" id="KW-1185">Reference proteome</keyword>
<comment type="caution">
    <text evidence="3">The sequence shown here is derived from an EMBL/GenBank/DDBJ whole genome shotgun (WGS) entry which is preliminary data.</text>
</comment>
<evidence type="ECO:0000313" key="3">
    <source>
        <dbReference type="EMBL" id="CAG7605130.1"/>
    </source>
</evidence>
<dbReference type="EMBL" id="CAJVAP010000007">
    <property type="protein sequence ID" value="CAG7605130.1"/>
    <property type="molecule type" value="Genomic_DNA"/>
</dbReference>
<dbReference type="EC" id="1.5.1.42" evidence="3"/>
<dbReference type="GO" id="GO:0042602">
    <property type="term" value="F:riboflavin reductase (NADPH) activity"/>
    <property type="evidence" value="ECO:0007669"/>
    <property type="project" value="TreeGrafter"/>
</dbReference>
<evidence type="ECO:0000259" key="2">
    <source>
        <dbReference type="SMART" id="SM00903"/>
    </source>
</evidence>
<evidence type="ECO:0000256" key="1">
    <source>
        <dbReference type="ARBA" id="ARBA00023002"/>
    </source>
</evidence>
<dbReference type="SMART" id="SM00903">
    <property type="entry name" value="Flavin_Reduct"/>
    <property type="match status" value="1"/>
</dbReference>
<keyword evidence="1 3" id="KW-0560">Oxidoreductase</keyword>
<dbReference type="GO" id="GO:0010181">
    <property type="term" value="F:FMN binding"/>
    <property type="evidence" value="ECO:0007669"/>
    <property type="project" value="InterPro"/>
</dbReference>
<sequence>MHQFKEHIARAWTLAWDEGEVDALDRIYHEEYRRESAASGRTMSLAELKQDIRDIRDAFPDLSNTLDDLVIDGGRGALFWNSVGTFRRNFGGVPATGCRVSTRGSNQLVLRDGLIVREKVTWDRAALLADVGVPSLRAAFEDDPAGTVADDLSGAIDIESIKGFNRQFVTGVTVVTTVDKHGAPRGLAVNSYASVSLDPPLVIVCVQKTSSTYGALFASSHLGINIMSDAQLGTVRRFAAKDGDKFLGLAWSSGPFGSPLIDGSSASIEARIKERYQARTHTVFVARVEHADVTDAAPLVYKAGRFYGGAGLEELT</sequence>
<dbReference type="GO" id="GO:0052874">
    <property type="term" value="F:FMN reductase (NADH) activity"/>
    <property type="evidence" value="ECO:0007669"/>
    <property type="project" value="UniProtKB-EC"/>
</dbReference>
<gene>
    <name evidence="3" type="primary">rutF_2</name>
    <name evidence="3" type="ORF">LEUCIP111803_00799</name>
</gene>
<name>A0A916JXY6_9MICO</name>
<dbReference type="Pfam" id="PF07366">
    <property type="entry name" value="SnoaL"/>
    <property type="match status" value="1"/>
</dbReference>
<dbReference type="PANTHER" id="PTHR30466">
    <property type="entry name" value="FLAVIN REDUCTASE"/>
    <property type="match status" value="1"/>
</dbReference>
<accession>A0A916JXY6</accession>
<evidence type="ECO:0000313" key="4">
    <source>
        <dbReference type="Proteomes" id="UP000693892"/>
    </source>
</evidence>